<evidence type="ECO:0000313" key="7">
    <source>
        <dbReference type="Proteomes" id="UP000749311"/>
    </source>
</evidence>
<dbReference type="PANTHER" id="PTHR43537:SF45">
    <property type="entry name" value="GNTR FAMILY REGULATORY PROTEIN"/>
    <property type="match status" value="1"/>
</dbReference>
<evidence type="ECO:0000256" key="2">
    <source>
        <dbReference type="ARBA" id="ARBA00023125"/>
    </source>
</evidence>
<dbReference type="Pfam" id="PF00392">
    <property type="entry name" value="GntR"/>
    <property type="match status" value="1"/>
</dbReference>
<evidence type="ECO:0000259" key="4">
    <source>
        <dbReference type="PROSITE" id="PS50949"/>
    </source>
</evidence>
<gene>
    <name evidence="5" type="ORF">FB473_003403</name>
    <name evidence="6" type="ORF">FB473_003532</name>
</gene>
<dbReference type="InterPro" id="IPR036390">
    <property type="entry name" value="WH_DNA-bd_sf"/>
</dbReference>
<organism evidence="5 7">
    <name type="scientific">Brooklawnia cerclae</name>
    <dbReference type="NCBI Taxonomy" id="349934"/>
    <lineage>
        <taxon>Bacteria</taxon>
        <taxon>Bacillati</taxon>
        <taxon>Actinomycetota</taxon>
        <taxon>Actinomycetes</taxon>
        <taxon>Propionibacteriales</taxon>
        <taxon>Propionibacteriaceae</taxon>
        <taxon>Brooklawnia</taxon>
    </lineage>
</organism>
<dbReference type="SUPFAM" id="SSF46785">
    <property type="entry name" value="Winged helix' DNA-binding domain"/>
    <property type="match status" value="1"/>
</dbReference>
<feature type="domain" description="HTH gntR-type" evidence="4">
    <location>
        <begin position="19"/>
        <end position="86"/>
    </location>
</feature>
<dbReference type="EMBL" id="JAAMOZ010000006">
    <property type="protein sequence ID" value="NIH58830.1"/>
    <property type="molecule type" value="Genomic_DNA"/>
</dbReference>
<dbReference type="InterPro" id="IPR011711">
    <property type="entry name" value="GntR_C"/>
</dbReference>
<dbReference type="CDD" id="cd07377">
    <property type="entry name" value="WHTH_GntR"/>
    <property type="match status" value="1"/>
</dbReference>
<name>A0ABX0SPH3_9ACTN</name>
<evidence type="ECO:0000256" key="3">
    <source>
        <dbReference type="ARBA" id="ARBA00023163"/>
    </source>
</evidence>
<evidence type="ECO:0000256" key="1">
    <source>
        <dbReference type="ARBA" id="ARBA00023015"/>
    </source>
</evidence>
<protein>
    <submittedName>
        <fullName evidence="5">DNA-binding GntR family transcriptional regulator</fullName>
    </submittedName>
</protein>
<dbReference type="RefSeq" id="WP_167171666.1">
    <property type="nucleotide sequence ID" value="NZ_BAAAOO010000006.1"/>
</dbReference>
<dbReference type="SUPFAM" id="SSF48008">
    <property type="entry name" value="GntR ligand-binding domain-like"/>
    <property type="match status" value="1"/>
</dbReference>
<accession>A0ABX0SPH3</accession>
<reference evidence="5 7" key="1">
    <citation type="submission" date="2020-02" db="EMBL/GenBank/DDBJ databases">
        <title>Sequencing the genomes of 1000 actinobacteria strains.</title>
        <authorList>
            <person name="Klenk H.-P."/>
        </authorList>
    </citation>
    <scope>NUCLEOTIDE SEQUENCE [LARGE SCALE GENOMIC DNA]</scope>
    <source>
        <strain evidence="5 7">DSM 19609</strain>
    </source>
</reference>
<dbReference type="SMART" id="SM00345">
    <property type="entry name" value="HTH_GNTR"/>
    <property type="match status" value="1"/>
</dbReference>
<keyword evidence="1" id="KW-0805">Transcription regulation</keyword>
<dbReference type="SMART" id="SM00895">
    <property type="entry name" value="FCD"/>
    <property type="match status" value="1"/>
</dbReference>
<comment type="caution">
    <text evidence="5">The sequence shown here is derived from an EMBL/GenBank/DDBJ whole genome shotgun (WGS) entry which is preliminary data.</text>
</comment>
<dbReference type="Proteomes" id="UP000749311">
    <property type="component" value="Unassembled WGS sequence"/>
</dbReference>
<dbReference type="Gene3D" id="1.10.10.10">
    <property type="entry name" value="Winged helix-like DNA-binding domain superfamily/Winged helix DNA-binding domain"/>
    <property type="match status" value="1"/>
</dbReference>
<sequence length="229" mass="25335">MSLPVPVEPPAITRLGTRRTLREQVLHELSSAITTGQLAPGEMVSVPSLAERFSVSATPVREALLDLEHRGFVEAIRNKGYRVTEVSEQDLIEVVQLRRWLEVAAIREAAVVFPVAEAERFATLATAIVGYAAQGDLSNYLAADWRFHRALLELTGNHRLVSTVRELRQQSRMVGLRNIVGTPTLLRSAEEHQHLVDLLVDGAAEDAADLLHSHIGHVLGWWSGRPELP</sequence>
<dbReference type="Gene3D" id="1.20.120.530">
    <property type="entry name" value="GntR ligand-binding domain-like"/>
    <property type="match status" value="1"/>
</dbReference>
<dbReference type="GO" id="GO:0003677">
    <property type="term" value="F:DNA binding"/>
    <property type="evidence" value="ECO:0007669"/>
    <property type="project" value="UniProtKB-KW"/>
</dbReference>
<dbReference type="InterPro" id="IPR000524">
    <property type="entry name" value="Tscrpt_reg_HTH_GntR"/>
</dbReference>
<keyword evidence="2 5" id="KW-0238">DNA-binding</keyword>
<dbReference type="InterPro" id="IPR036388">
    <property type="entry name" value="WH-like_DNA-bd_sf"/>
</dbReference>
<evidence type="ECO:0000313" key="6">
    <source>
        <dbReference type="EMBL" id="NIH58830.1"/>
    </source>
</evidence>
<proteinExistence type="predicted"/>
<dbReference type="EMBL" id="JAAMOZ010000004">
    <property type="protein sequence ID" value="NIH58706.1"/>
    <property type="molecule type" value="Genomic_DNA"/>
</dbReference>
<dbReference type="PROSITE" id="PS50949">
    <property type="entry name" value="HTH_GNTR"/>
    <property type="match status" value="1"/>
</dbReference>
<keyword evidence="7" id="KW-1185">Reference proteome</keyword>
<dbReference type="Pfam" id="PF07729">
    <property type="entry name" value="FCD"/>
    <property type="match status" value="1"/>
</dbReference>
<dbReference type="InterPro" id="IPR008920">
    <property type="entry name" value="TF_FadR/GntR_C"/>
</dbReference>
<keyword evidence="3" id="KW-0804">Transcription</keyword>
<dbReference type="PANTHER" id="PTHR43537">
    <property type="entry name" value="TRANSCRIPTIONAL REGULATOR, GNTR FAMILY"/>
    <property type="match status" value="1"/>
</dbReference>
<evidence type="ECO:0000313" key="5">
    <source>
        <dbReference type="EMBL" id="NIH58706.1"/>
    </source>
</evidence>